<sequence>MNKPAEQVMLEELGSDLRRVWTVTFRRHWQPICTALISVGGLWVALGLFGAIERDGAFMLLGLFLFAYAGLVLLSRLPPNVLGKRVDERLERWVASSGAGFYGLMTTVRFAQLELADLIDALGSIGSHMQSWVWELITGISIDAIMNSIKAFMWPVDVMKEFGLIRAAILVAPLWALYITGAKAFPRMHAKLDKEAEQVDVEAENAESTQKSDQADTASTKSSLASVLPSLPSLPSLPTLGRRSQKPPEGPPKPPPA</sequence>
<feature type="compositionally biased region" description="Low complexity" evidence="1">
    <location>
        <begin position="222"/>
        <end position="240"/>
    </location>
</feature>
<reference evidence="3 4" key="1">
    <citation type="submission" date="2020-09" db="EMBL/GenBank/DDBJ databases">
        <title>Pseudoxanthomonas sp. CAU 1598 isolated from sand of Yaerae Beach.</title>
        <authorList>
            <person name="Kim W."/>
        </authorList>
    </citation>
    <scope>NUCLEOTIDE SEQUENCE [LARGE SCALE GENOMIC DNA]</scope>
    <source>
        <strain evidence="3 4">CAU 1598</strain>
    </source>
</reference>
<keyword evidence="2" id="KW-0812">Transmembrane</keyword>
<dbReference type="RefSeq" id="WP_192031656.1">
    <property type="nucleotide sequence ID" value="NZ_JACYTR010000101.1"/>
</dbReference>
<comment type="caution">
    <text evidence="3">The sequence shown here is derived from an EMBL/GenBank/DDBJ whole genome shotgun (WGS) entry which is preliminary data.</text>
</comment>
<feature type="transmembrane region" description="Helical" evidence="2">
    <location>
        <begin position="164"/>
        <end position="185"/>
    </location>
</feature>
<dbReference type="Proteomes" id="UP000613768">
    <property type="component" value="Unassembled WGS sequence"/>
</dbReference>
<dbReference type="EMBL" id="JACYTR010000101">
    <property type="protein sequence ID" value="MBD8528240.1"/>
    <property type="molecule type" value="Genomic_DNA"/>
</dbReference>
<evidence type="ECO:0000256" key="1">
    <source>
        <dbReference type="SAM" id="MobiDB-lite"/>
    </source>
</evidence>
<evidence type="ECO:0000313" key="4">
    <source>
        <dbReference type="Proteomes" id="UP000613768"/>
    </source>
</evidence>
<keyword evidence="4" id="KW-1185">Reference proteome</keyword>
<feature type="transmembrane region" description="Helical" evidence="2">
    <location>
        <begin position="56"/>
        <end position="73"/>
    </location>
</feature>
<feature type="transmembrane region" description="Helical" evidence="2">
    <location>
        <begin position="29"/>
        <end position="49"/>
    </location>
</feature>
<gene>
    <name evidence="3" type="ORF">IFO71_21030</name>
</gene>
<evidence type="ECO:0000256" key="2">
    <source>
        <dbReference type="SAM" id="Phobius"/>
    </source>
</evidence>
<accession>A0AAW3ZPX7</accession>
<protein>
    <recommendedName>
        <fullName evidence="5">Intracellular septation protein A</fullName>
    </recommendedName>
</protein>
<feature type="region of interest" description="Disordered" evidence="1">
    <location>
        <begin position="199"/>
        <end position="257"/>
    </location>
</feature>
<keyword evidence="2" id="KW-0472">Membrane</keyword>
<evidence type="ECO:0008006" key="5">
    <source>
        <dbReference type="Google" id="ProtNLM"/>
    </source>
</evidence>
<dbReference type="AlphaFoldDB" id="A0AAW3ZPX7"/>
<evidence type="ECO:0000313" key="3">
    <source>
        <dbReference type="EMBL" id="MBD8528240.1"/>
    </source>
</evidence>
<proteinExistence type="predicted"/>
<keyword evidence="2" id="KW-1133">Transmembrane helix</keyword>
<organism evidence="3 4">
    <name type="scientific">Pseudomarimonas arenosa</name>
    <dbReference type="NCBI Taxonomy" id="2774145"/>
    <lineage>
        <taxon>Bacteria</taxon>
        <taxon>Pseudomonadati</taxon>
        <taxon>Pseudomonadota</taxon>
        <taxon>Gammaproteobacteria</taxon>
        <taxon>Lysobacterales</taxon>
        <taxon>Lysobacteraceae</taxon>
        <taxon>Pseudomarimonas</taxon>
    </lineage>
</organism>
<feature type="compositionally biased region" description="Polar residues" evidence="1">
    <location>
        <begin position="206"/>
        <end position="221"/>
    </location>
</feature>
<feature type="compositionally biased region" description="Pro residues" evidence="1">
    <location>
        <begin position="248"/>
        <end position="257"/>
    </location>
</feature>
<name>A0AAW3ZPX7_9GAMM</name>